<dbReference type="Pfam" id="PF09829">
    <property type="entry name" value="DUF2057"/>
    <property type="match status" value="1"/>
</dbReference>
<protein>
    <submittedName>
        <fullName evidence="4">DUF2057 domain-containing protein</fullName>
    </submittedName>
</protein>
<evidence type="ECO:0000256" key="2">
    <source>
        <dbReference type="ARBA" id="ARBA00022729"/>
    </source>
</evidence>
<keyword evidence="5" id="KW-1185">Reference proteome</keyword>
<evidence type="ECO:0000313" key="4">
    <source>
        <dbReference type="EMBL" id="TBW51010.1"/>
    </source>
</evidence>
<gene>
    <name evidence="4" type="ORF">EZI54_17640</name>
</gene>
<evidence type="ECO:0000256" key="1">
    <source>
        <dbReference type="ARBA" id="ARBA00008490"/>
    </source>
</evidence>
<dbReference type="PANTHER" id="PTHR38108">
    <property type="entry name" value="UPF0319 PROTEIN YCCT"/>
    <property type="match status" value="1"/>
</dbReference>
<dbReference type="EMBL" id="SJDL01000032">
    <property type="protein sequence ID" value="TBW51010.1"/>
    <property type="molecule type" value="Genomic_DNA"/>
</dbReference>
<feature type="region of interest" description="Disordered" evidence="3">
    <location>
        <begin position="220"/>
        <end position="242"/>
    </location>
</feature>
<comment type="caution">
    <text evidence="4">The sequence shown here is derived from an EMBL/GenBank/DDBJ whole genome shotgun (WGS) entry which is preliminary data.</text>
</comment>
<evidence type="ECO:0000313" key="5">
    <source>
        <dbReference type="Proteomes" id="UP000313645"/>
    </source>
</evidence>
<organism evidence="4 5">
    <name type="scientific">Marinobacter halodurans</name>
    <dbReference type="NCBI Taxonomy" id="2528979"/>
    <lineage>
        <taxon>Bacteria</taxon>
        <taxon>Pseudomonadati</taxon>
        <taxon>Pseudomonadota</taxon>
        <taxon>Gammaproteobacteria</taxon>
        <taxon>Pseudomonadales</taxon>
        <taxon>Marinobacteraceae</taxon>
        <taxon>Marinobacter</taxon>
    </lineage>
</organism>
<keyword evidence="2" id="KW-0732">Signal</keyword>
<sequence>MAEAIVKMPLRSPRPGRISGLPSLNHYREVFMASGQNRQGIFTCLKLMVALFAVVAMAGCSSAFKQVQTWEGPEAQPGQVALLHKPGSVKIVSVNGREMANYLTDDLELTYELLPGQNTVVFTYKTIWAKQGVVNNGESKVHVIETDPQQVVINARAGESYHFVLPTAETRSEAESIRQNFQAKVVNEQNRQVAVSSEFVKPAPQLPTLPGAPATAAAATTGAAATTAPSTAPAQAPTVPAAANNLPTLEGLKVLWERASTEDKKNFLRWAFQ</sequence>
<proteinExistence type="inferred from homology"/>
<accession>A0ABY1ZGH1</accession>
<dbReference type="InterPro" id="IPR018635">
    <property type="entry name" value="UPF0319"/>
</dbReference>
<evidence type="ECO:0000256" key="3">
    <source>
        <dbReference type="SAM" id="MobiDB-lite"/>
    </source>
</evidence>
<reference evidence="4 5" key="1">
    <citation type="submission" date="2019-02" db="EMBL/GenBank/DDBJ databases">
        <title>Marinobacter halodurans sp. nov., a marine bacterium isolated from sea tidal flat.</title>
        <authorList>
            <person name="Yoo Y."/>
            <person name="Lee D.W."/>
            <person name="Kim B.S."/>
            <person name="Kim J.-J."/>
        </authorList>
    </citation>
    <scope>NUCLEOTIDE SEQUENCE [LARGE SCALE GENOMIC DNA]</scope>
    <source>
        <strain evidence="4 5">YJ-S3-2</strain>
    </source>
</reference>
<dbReference type="Proteomes" id="UP000313645">
    <property type="component" value="Unassembled WGS sequence"/>
</dbReference>
<comment type="similarity">
    <text evidence="1">Belongs to the UPF0319 family.</text>
</comment>
<name>A0ABY1ZGH1_9GAMM</name>
<dbReference type="PANTHER" id="PTHR38108:SF1">
    <property type="entry name" value="UPF0319 PROTEIN YCCT"/>
    <property type="match status" value="1"/>
</dbReference>